<dbReference type="PROSITE" id="PS00116">
    <property type="entry name" value="DNA_POLYMERASE_B"/>
    <property type="match status" value="1"/>
</dbReference>
<sequence length="113" mass="12873">MHVVICLYLKNNPNYNLFYTDTDSIFIDKPLSKDLITDDLGFMKLEYVLKDAIFLGPKVYAGITDYGQLISKIKGFTDKSLVGLSDLEQLLTKGSFKSLQHTKWFRNITQGSI</sequence>
<accession>A0A896YU53</accession>
<dbReference type="GO" id="GO:0003676">
    <property type="term" value="F:nucleic acid binding"/>
    <property type="evidence" value="ECO:0007669"/>
    <property type="project" value="InterPro"/>
</dbReference>
<dbReference type="SUPFAM" id="SSF56672">
    <property type="entry name" value="DNA/RNA polymerases"/>
    <property type="match status" value="1"/>
</dbReference>
<dbReference type="AlphaFoldDB" id="A0A896YU53"/>
<proteinExistence type="predicted"/>
<dbReference type="GO" id="GO:0000166">
    <property type="term" value="F:nucleotide binding"/>
    <property type="evidence" value="ECO:0007669"/>
    <property type="project" value="InterPro"/>
</dbReference>
<protein>
    <submittedName>
        <fullName evidence="1">DNA polymerase</fullName>
    </submittedName>
</protein>
<gene>
    <name evidence="1" type="primary">orf113</name>
</gene>
<reference evidence="1" key="1">
    <citation type="journal article" date="2020" name="Comput. Struct. Biotechnol. J.">
        <title>The mitogenomes of two saprophytic Boletales species (Coniophora) reveals intron dynamics and accumulation of plasmid-derived and non-conserved genes.</title>
        <authorList>
            <person name="Wu P."/>
            <person name="Bao Z."/>
            <person name="Tu W."/>
            <person name="Li L."/>
            <person name="Xiong C."/>
            <person name="Jin X."/>
            <person name="Li P."/>
            <person name="Gui M."/>
            <person name="Huang W."/>
            <person name="Li Q."/>
        </authorList>
    </citation>
    <scope>NUCLEOTIDE SEQUENCE</scope>
</reference>
<keyword evidence="1" id="KW-0496">Mitochondrion</keyword>
<geneLocation type="mitochondrion" evidence="1"/>
<dbReference type="InterPro" id="IPR017964">
    <property type="entry name" value="DNA-dir_DNA_pol_B_CS"/>
</dbReference>
<dbReference type="InterPro" id="IPR023211">
    <property type="entry name" value="DNA_pol_palm_dom_sf"/>
</dbReference>
<organism evidence="1">
    <name type="scientific">Coniophora olivacea</name>
    <dbReference type="NCBI Taxonomy" id="85977"/>
    <lineage>
        <taxon>Eukaryota</taxon>
        <taxon>Fungi</taxon>
        <taxon>Dikarya</taxon>
        <taxon>Basidiomycota</taxon>
        <taxon>Agaricomycotina</taxon>
        <taxon>Agaricomycetes</taxon>
        <taxon>Agaricomycetidae</taxon>
        <taxon>Boletales</taxon>
        <taxon>Coniophorineae</taxon>
        <taxon>Coniophoraceae</taxon>
        <taxon>Coniophora</taxon>
    </lineage>
</organism>
<evidence type="ECO:0000313" key="1">
    <source>
        <dbReference type="EMBL" id="QSE33966.1"/>
    </source>
</evidence>
<name>A0A896YU53_9AGAM</name>
<dbReference type="Gene3D" id="3.90.1600.10">
    <property type="entry name" value="Palm domain of DNA polymerase"/>
    <property type="match status" value="1"/>
</dbReference>
<dbReference type="EMBL" id="MT375015">
    <property type="protein sequence ID" value="QSE33966.1"/>
    <property type="molecule type" value="Genomic_DNA"/>
</dbReference>
<dbReference type="InterPro" id="IPR043502">
    <property type="entry name" value="DNA/RNA_pol_sf"/>
</dbReference>